<proteinExistence type="predicted"/>
<dbReference type="Proteomes" id="UP001162834">
    <property type="component" value="Chromosome"/>
</dbReference>
<dbReference type="InterPro" id="IPR008254">
    <property type="entry name" value="Flavodoxin/NO_synth"/>
</dbReference>
<dbReference type="GO" id="GO:0070819">
    <property type="term" value="F:menaquinone-dependent protoporphyrinogen oxidase activity"/>
    <property type="evidence" value="ECO:0007669"/>
    <property type="project" value="TreeGrafter"/>
</dbReference>
<dbReference type="InterPro" id="IPR052200">
    <property type="entry name" value="Protoporphyrinogen_IX_DH"/>
</dbReference>
<sequence length="187" mass="20281">MPHVAGAGILGLMSTPSSSTPKVLVAYASKHGSTHEIAEAIAERLRADGVPADCRDAGDVKELEGYGAVVLGSAVYMKRWRHEAKRFLHRHRRELAQLPLWVFSSGYVGDAERNAEWEEPAGVVKTVEELGARAHVVFGGRVPQDGGFIAKSMAKNTPPESADRRDWDEIGEWAAGIAGELRVGERV</sequence>
<keyword evidence="3" id="KW-1185">Reference proteome</keyword>
<gene>
    <name evidence="2" type="ORF">DSM104329_03127</name>
</gene>
<protein>
    <recommendedName>
        <fullName evidence="1">Flavodoxin-like domain-containing protein</fullName>
    </recommendedName>
</protein>
<evidence type="ECO:0000313" key="2">
    <source>
        <dbReference type="EMBL" id="UGS36718.1"/>
    </source>
</evidence>
<dbReference type="InterPro" id="IPR029039">
    <property type="entry name" value="Flavoprotein-like_sf"/>
</dbReference>
<dbReference type="GO" id="GO:0006783">
    <property type="term" value="P:heme biosynthetic process"/>
    <property type="evidence" value="ECO:0007669"/>
    <property type="project" value="TreeGrafter"/>
</dbReference>
<organism evidence="2 3">
    <name type="scientific">Capillimicrobium parvum</name>
    <dbReference type="NCBI Taxonomy" id="2884022"/>
    <lineage>
        <taxon>Bacteria</taxon>
        <taxon>Bacillati</taxon>
        <taxon>Actinomycetota</taxon>
        <taxon>Thermoleophilia</taxon>
        <taxon>Solirubrobacterales</taxon>
        <taxon>Capillimicrobiaceae</taxon>
        <taxon>Capillimicrobium</taxon>
    </lineage>
</organism>
<name>A0A9E7C1S0_9ACTN</name>
<accession>A0A9E7C1S0</accession>
<dbReference type="InterPro" id="IPR026816">
    <property type="entry name" value="Flavodoxin_dom"/>
</dbReference>
<dbReference type="EMBL" id="CP087164">
    <property type="protein sequence ID" value="UGS36718.1"/>
    <property type="molecule type" value="Genomic_DNA"/>
</dbReference>
<dbReference type="AlphaFoldDB" id="A0A9E7C1S0"/>
<evidence type="ECO:0000313" key="3">
    <source>
        <dbReference type="Proteomes" id="UP001162834"/>
    </source>
</evidence>
<dbReference type="PANTHER" id="PTHR38030">
    <property type="entry name" value="PROTOPORPHYRINOGEN IX DEHYDROGENASE [MENAQUINONE]"/>
    <property type="match status" value="1"/>
</dbReference>
<dbReference type="SUPFAM" id="SSF52218">
    <property type="entry name" value="Flavoproteins"/>
    <property type="match status" value="1"/>
</dbReference>
<evidence type="ECO:0000259" key="1">
    <source>
        <dbReference type="PROSITE" id="PS50902"/>
    </source>
</evidence>
<dbReference type="Gene3D" id="3.40.50.360">
    <property type="match status" value="1"/>
</dbReference>
<feature type="domain" description="Flavodoxin-like" evidence="1">
    <location>
        <begin position="23"/>
        <end position="178"/>
    </location>
</feature>
<dbReference type="PROSITE" id="PS50902">
    <property type="entry name" value="FLAVODOXIN_LIKE"/>
    <property type="match status" value="1"/>
</dbReference>
<reference evidence="2" key="1">
    <citation type="journal article" date="2022" name="Int. J. Syst. Evol. Microbiol.">
        <title>Pseudomonas aegrilactucae sp. nov. and Pseudomonas morbosilactucae sp. nov., pathogens causing bacterial rot of lettuce in Japan.</title>
        <authorList>
            <person name="Sawada H."/>
            <person name="Fujikawa T."/>
            <person name="Satou M."/>
        </authorList>
    </citation>
    <scope>NUCLEOTIDE SEQUENCE</scope>
    <source>
        <strain evidence="2">0166_1</strain>
    </source>
</reference>
<dbReference type="Pfam" id="PF12724">
    <property type="entry name" value="Flavodoxin_5"/>
    <property type="match status" value="1"/>
</dbReference>
<dbReference type="GO" id="GO:0010181">
    <property type="term" value="F:FMN binding"/>
    <property type="evidence" value="ECO:0007669"/>
    <property type="project" value="InterPro"/>
</dbReference>
<dbReference type="PANTHER" id="PTHR38030:SF2">
    <property type="entry name" value="PROTOPORPHYRINOGEN IX DEHYDROGENASE [QUINONE]"/>
    <property type="match status" value="1"/>
</dbReference>
<dbReference type="KEGG" id="sbae:DSM104329_03127"/>